<reference evidence="1" key="1">
    <citation type="journal article" date="2020" name="Fungal Divers.">
        <title>Resolving the Mortierellaceae phylogeny through synthesis of multi-gene phylogenetics and phylogenomics.</title>
        <authorList>
            <person name="Vandepol N."/>
            <person name="Liber J."/>
            <person name="Desiro A."/>
            <person name="Na H."/>
            <person name="Kennedy M."/>
            <person name="Barry K."/>
            <person name="Grigoriev I.V."/>
            <person name="Miller A.N."/>
            <person name="O'Donnell K."/>
            <person name="Stajich J.E."/>
            <person name="Bonito G."/>
        </authorList>
    </citation>
    <scope>NUCLEOTIDE SEQUENCE</scope>
    <source>
        <strain evidence="1">MES-2147</strain>
    </source>
</reference>
<comment type="caution">
    <text evidence="1">The sequence shown here is derived from an EMBL/GenBank/DDBJ whole genome shotgun (WGS) entry which is preliminary data.</text>
</comment>
<dbReference type="AlphaFoldDB" id="A0A9P6ILH5"/>
<feature type="non-terminal residue" evidence="1">
    <location>
        <position position="1"/>
    </location>
</feature>
<dbReference type="OrthoDB" id="2448159at2759"/>
<protein>
    <submittedName>
        <fullName evidence="1">Uncharacterized protein</fullName>
    </submittedName>
</protein>
<organism evidence="1 2">
    <name type="scientific">Modicella reniformis</name>
    <dbReference type="NCBI Taxonomy" id="1440133"/>
    <lineage>
        <taxon>Eukaryota</taxon>
        <taxon>Fungi</taxon>
        <taxon>Fungi incertae sedis</taxon>
        <taxon>Mucoromycota</taxon>
        <taxon>Mortierellomycotina</taxon>
        <taxon>Mortierellomycetes</taxon>
        <taxon>Mortierellales</taxon>
        <taxon>Mortierellaceae</taxon>
        <taxon>Modicella</taxon>
    </lineage>
</organism>
<evidence type="ECO:0000313" key="2">
    <source>
        <dbReference type="Proteomes" id="UP000749646"/>
    </source>
</evidence>
<sequence>MVLSGIFSSPRGILSPQQSLELANIYLENANKTRSPDITLVLCRDTETSLSQAKKGVKRDEDQAVREGVAAAYIGLGRVLESRGHRIEAQASYKKAEKMGVQSSDPKNDVHSAKDILDSNTDASAVKVPFVTLITHHKGISDNALIPSLIFAENVPPTTTITKLPEPDERLISTLQL</sequence>
<evidence type="ECO:0000313" key="1">
    <source>
        <dbReference type="EMBL" id="KAF9936389.1"/>
    </source>
</evidence>
<gene>
    <name evidence="1" type="ORF">BGZ65_002437</name>
</gene>
<name>A0A9P6ILH5_9FUNG</name>
<dbReference type="Proteomes" id="UP000749646">
    <property type="component" value="Unassembled WGS sequence"/>
</dbReference>
<accession>A0A9P6ILH5</accession>
<dbReference type="EMBL" id="JAAAHW010009777">
    <property type="protein sequence ID" value="KAF9936389.1"/>
    <property type="molecule type" value="Genomic_DNA"/>
</dbReference>
<proteinExistence type="predicted"/>
<keyword evidence="2" id="KW-1185">Reference proteome</keyword>